<evidence type="ECO:0000313" key="1">
    <source>
        <dbReference type="EMBL" id="GFO88921.1"/>
    </source>
</evidence>
<evidence type="ECO:0000313" key="2">
    <source>
        <dbReference type="Proteomes" id="UP000620147"/>
    </source>
</evidence>
<reference evidence="1 2" key="1">
    <citation type="submission" date="2020-06" db="EMBL/GenBank/DDBJ databases">
        <title>Characterization of fructooligosaccharide metabolism and fructooligosaccharide-degrading enzymes in human commensal butyrate producers.</title>
        <authorList>
            <person name="Tanno H."/>
            <person name="Fujii T."/>
            <person name="Hirano K."/>
            <person name="Maeno S."/>
            <person name="Tonozuka T."/>
            <person name="Sakamoto M."/>
            <person name="Ohkuma M."/>
            <person name="Tochio T."/>
            <person name="Endo A."/>
        </authorList>
    </citation>
    <scope>NUCLEOTIDE SEQUENCE [LARGE SCALE GENOMIC DNA]</scope>
    <source>
        <strain evidence="1 2">JCM 31056</strain>
    </source>
</reference>
<comment type="caution">
    <text evidence="1">The sequence shown here is derived from an EMBL/GenBank/DDBJ whole genome shotgun (WGS) entry which is preliminary data.</text>
</comment>
<accession>A0ABQ1E1R0</accession>
<dbReference type="EMBL" id="BLYJ01000028">
    <property type="protein sequence ID" value="GFO88921.1"/>
    <property type="molecule type" value="Genomic_DNA"/>
</dbReference>
<proteinExistence type="predicted"/>
<dbReference type="RefSeq" id="WP_188886377.1">
    <property type="nucleotide sequence ID" value="NZ_BLYJ01000028.1"/>
</dbReference>
<organism evidence="1 2">
    <name type="scientific">Butyricicoccus faecihominis</name>
    <dbReference type="NCBI Taxonomy" id="1712515"/>
    <lineage>
        <taxon>Bacteria</taxon>
        <taxon>Bacillati</taxon>
        <taxon>Bacillota</taxon>
        <taxon>Clostridia</taxon>
        <taxon>Eubacteriales</taxon>
        <taxon>Butyricicoccaceae</taxon>
        <taxon>Butyricicoccus</taxon>
    </lineage>
</organism>
<keyword evidence="2" id="KW-1185">Reference proteome</keyword>
<protein>
    <submittedName>
        <fullName evidence="1">Uncharacterized protein</fullName>
    </submittedName>
</protein>
<sequence>MFFSRKNKPDGIVIPHYEGLPGFRQDFPCNAKISGDMLVFSNNEGKTVNLPIAQIQSVDTMVRERNFMARYHGDAITTSKGAEKLYYVITYTSSSGATAYLAFWDVYSSKTNKFFESIPVAQSDTITL</sequence>
<dbReference type="Proteomes" id="UP000620147">
    <property type="component" value="Unassembled WGS sequence"/>
</dbReference>
<gene>
    <name evidence="1" type="ORF">BUFA31_20850</name>
</gene>
<name>A0ABQ1E1R0_9FIRM</name>